<evidence type="ECO:0000313" key="8">
    <source>
        <dbReference type="Proteomes" id="UP000515146"/>
    </source>
</evidence>
<keyword evidence="4" id="KW-0970">Cilium biogenesis/degradation</keyword>
<dbReference type="InParanoid" id="A0A6P6XUQ6"/>
<keyword evidence="3 7" id="KW-0812">Transmembrane</keyword>
<feature type="transmembrane region" description="Helical" evidence="7">
    <location>
        <begin position="117"/>
        <end position="143"/>
    </location>
</feature>
<name>A0A6P6XUQ6_DERPT</name>
<evidence type="ECO:0000256" key="5">
    <source>
        <dbReference type="ARBA" id="ARBA00022989"/>
    </source>
</evidence>
<dbReference type="PANTHER" id="PTHR34341">
    <property type="entry name" value="TRANSMEMBRANE PROTEIN 107"/>
    <property type="match status" value="1"/>
</dbReference>
<keyword evidence="8" id="KW-1185">Reference proteome</keyword>
<dbReference type="RefSeq" id="XP_027196571.1">
    <property type="nucleotide sequence ID" value="XM_027340770.1"/>
</dbReference>
<feature type="transmembrane region" description="Helical" evidence="7">
    <location>
        <begin position="90"/>
        <end position="111"/>
    </location>
</feature>
<dbReference type="GO" id="GO:0036038">
    <property type="term" value="C:MKS complex"/>
    <property type="evidence" value="ECO:0007669"/>
    <property type="project" value="TreeGrafter"/>
</dbReference>
<dbReference type="PANTHER" id="PTHR34341:SF1">
    <property type="entry name" value="TRANSMEMBRANE PROTEIN 107"/>
    <property type="match status" value="1"/>
</dbReference>
<gene>
    <name evidence="9" type="primary">LOC113791051</name>
</gene>
<evidence type="ECO:0000256" key="7">
    <source>
        <dbReference type="SAM" id="Phobius"/>
    </source>
</evidence>
<evidence type="ECO:0000256" key="4">
    <source>
        <dbReference type="ARBA" id="ARBA00022794"/>
    </source>
</evidence>
<evidence type="ECO:0000256" key="2">
    <source>
        <dbReference type="ARBA" id="ARBA00015652"/>
    </source>
</evidence>
<keyword evidence="5 7" id="KW-1133">Transmembrane helix</keyword>
<dbReference type="InterPro" id="IPR029248">
    <property type="entry name" value="TMEM107"/>
</dbReference>
<feature type="transmembrane region" description="Helical" evidence="7">
    <location>
        <begin position="12"/>
        <end position="32"/>
    </location>
</feature>
<dbReference type="GO" id="GO:0016020">
    <property type="term" value="C:membrane"/>
    <property type="evidence" value="ECO:0007669"/>
    <property type="project" value="UniProtKB-SubCell"/>
</dbReference>
<evidence type="ECO:0000256" key="1">
    <source>
        <dbReference type="ARBA" id="ARBA00004141"/>
    </source>
</evidence>
<evidence type="ECO:0000256" key="6">
    <source>
        <dbReference type="ARBA" id="ARBA00023136"/>
    </source>
</evidence>
<dbReference type="OrthoDB" id="6507433at2759"/>
<reference evidence="9" key="1">
    <citation type="submission" date="2025-08" db="UniProtKB">
        <authorList>
            <consortium name="RefSeq"/>
        </authorList>
    </citation>
    <scope>IDENTIFICATION</scope>
    <source>
        <strain evidence="9">Airmid</strain>
    </source>
</reference>
<dbReference type="AlphaFoldDB" id="A0A6P6XUQ6"/>
<dbReference type="GO" id="GO:1904491">
    <property type="term" value="P:protein localization to ciliary transition zone"/>
    <property type="evidence" value="ECO:0007669"/>
    <property type="project" value="TreeGrafter"/>
</dbReference>
<evidence type="ECO:0000313" key="9">
    <source>
        <dbReference type="RefSeq" id="XP_027196571.1"/>
    </source>
</evidence>
<dbReference type="OMA" id="WTYWIIF"/>
<organism evidence="8 9">
    <name type="scientific">Dermatophagoides pteronyssinus</name>
    <name type="common">European house dust mite</name>
    <dbReference type="NCBI Taxonomy" id="6956"/>
    <lineage>
        <taxon>Eukaryota</taxon>
        <taxon>Metazoa</taxon>
        <taxon>Ecdysozoa</taxon>
        <taxon>Arthropoda</taxon>
        <taxon>Chelicerata</taxon>
        <taxon>Arachnida</taxon>
        <taxon>Acari</taxon>
        <taxon>Acariformes</taxon>
        <taxon>Sarcoptiformes</taxon>
        <taxon>Astigmata</taxon>
        <taxon>Psoroptidia</taxon>
        <taxon>Analgoidea</taxon>
        <taxon>Pyroglyphidae</taxon>
        <taxon>Dermatophagoidinae</taxon>
        <taxon>Dermatophagoides</taxon>
    </lineage>
</organism>
<sequence length="150" mass="17731">MFFFSLKKMNKWIISLRFISLVAHLVLVILFISNRDYNVRICLSWNHTDNEYWSKDYELVVGLSLSIVFLILELLSFITGITMIHPKQTLFSFCLHTFGTISLTSFILDGWQCQLFWWLFVGTILLPFLTESYIVIHTILLLYNTNLTYM</sequence>
<evidence type="ECO:0000256" key="3">
    <source>
        <dbReference type="ARBA" id="ARBA00022692"/>
    </source>
</evidence>
<feature type="transmembrane region" description="Helical" evidence="7">
    <location>
        <begin position="59"/>
        <end position="78"/>
    </location>
</feature>
<protein>
    <recommendedName>
        <fullName evidence="2">Transmembrane protein 107</fullName>
    </recommendedName>
</protein>
<proteinExistence type="predicted"/>
<dbReference type="GO" id="GO:1905515">
    <property type="term" value="P:non-motile cilium assembly"/>
    <property type="evidence" value="ECO:0007669"/>
    <property type="project" value="TreeGrafter"/>
</dbReference>
<keyword evidence="6 7" id="KW-0472">Membrane</keyword>
<accession>A0A6P6XUQ6</accession>
<dbReference type="KEGG" id="dpte:113791051"/>
<dbReference type="Proteomes" id="UP000515146">
    <property type="component" value="Unplaced"/>
</dbReference>
<comment type="subcellular location">
    <subcellularLocation>
        <location evidence="1">Membrane</location>
        <topology evidence="1">Multi-pass membrane protein</topology>
    </subcellularLocation>
</comment>
<dbReference type="Pfam" id="PF14995">
    <property type="entry name" value="TMEM107"/>
    <property type="match status" value="1"/>
</dbReference>